<comment type="caution">
    <text evidence="1">The sequence shown here is derived from an EMBL/GenBank/DDBJ whole genome shotgun (WGS) entry which is preliminary data.</text>
</comment>
<proteinExistence type="predicted"/>
<sequence length="127" mass="14434">MGLLFRERRGPAWKHGWTEQTLASVSAPPLPLLAIFGIIILLLTLSSYINYRLQMQQSMMHLKLFLLILPLLLILAAQLTWSFRPGTRWASQDIAGNVPWTVLLLVVVLLVMVSYHSQIQSIWTPTV</sequence>
<organism evidence="1 2">
    <name type="scientific">Melia azedarach</name>
    <name type="common">Chinaberry tree</name>
    <dbReference type="NCBI Taxonomy" id="155640"/>
    <lineage>
        <taxon>Eukaryota</taxon>
        <taxon>Viridiplantae</taxon>
        <taxon>Streptophyta</taxon>
        <taxon>Embryophyta</taxon>
        <taxon>Tracheophyta</taxon>
        <taxon>Spermatophyta</taxon>
        <taxon>Magnoliopsida</taxon>
        <taxon>eudicotyledons</taxon>
        <taxon>Gunneridae</taxon>
        <taxon>Pentapetalae</taxon>
        <taxon>rosids</taxon>
        <taxon>malvids</taxon>
        <taxon>Sapindales</taxon>
        <taxon>Meliaceae</taxon>
        <taxon>Melia</taxon>
    </lineage>
</organism>
<accession>A0ACC1WUM6</accession>
<dbReference type="Proteomes" id="UP001164539">
    <property type="component" value="Chromosome 14"/>
</dbReference>
<name>A0ACC1WUM6_MELAZ</name>
<keyword evidence="1" id="KW-0472">Membrane</keyword>
<dbReference type="EMBL" id="CM051407">
    <property type="protein sequence ID" value="KAJ4702124.1"/>
    <property type="molecule type" value="Genomic_DNA"/>
</dbReference>
<reference evidence="1 2" key="1">
    <citation type="journal article" date="2023" name="Science">
        <title>Complex scaffold remodeling in plant triterpene biosynthesis.</title>
        <authorList>
            <person name="De La Pena R."/>
            <person name="Hodgson H."/>
            <person name="Liu J.C."/>
            <person name="Stephenson M.J."/>
            <person name="Martin A.C."/>
            <person name="Owen C."/>
            <person name="Harkess A."/>
            <person name="Leebens-Mack J."/>
            <person name="Jimenez L.E."/>
            <person name="Osbourn A."/>
            <person name="Sattely E.S."/>
        </authorList>
    </citation>
    <scope>NUCLEOTIDE SEQUENCE [LARGE SCALE GENOMIC DNA]</scope>
    <source>
        <strain evidence="2">cv. JPN11</strain>
        <tissue evidence="1">Leaf</tissue>
    </source>
</reference>
<evidence type="ECO:0000313" key="2">
    <source>
        <dbReference type="Proteomes" id="UP001164539"/>
    </source>
</evidence>
<keyword evidence="1" id="KW-0812">Transmembrane</keyword>
<evidence type="ECO:0000313" key="1">
    <source>
        <dbReference type="EMBL" id="KAJ4702124.1"/>
    </source>
</evidence>
<protein>
    <submittedName>
        <fullName evidence="1">Transmembrane protein</fullName>
    </submittedName>
</protein>
<keyword evidence="2" id="KW-1185">Reference proteome</keyword>
<gene>
    <name evidence="1" type="ORF">OWV82_025249</name>
</gene>